<reference evidence="1" key="1">
    <citation type="submission" date="2020-06" db="EMBL/GenBank/DDBJ databases">
        <title>Draft genome of Bugula neritina, a colonial animal packing powerful symbionts and potential medicines.</title>
        <authorList>
            <person name="Rayko M."/>
        </authorList>
    </citation>
    <scope>NUCLEOTIDE SEQUENCE [LARGE SCALE GENOMIC DNA]</scope>
    <source>
        <strain evidence="1">Kwan_BN1</strain>
    </source>
</reference>
<sequence>MACCDSNSVLNVSVSVQEVPIPPFIQAKFARVLAFAAHVLSLLRIPLGSVYSETIPKSFIINYNKLV</sequence>
<protein>
    <submittedName>
        <fullName evidence="1">Uncharacterized protein</fullName>
    </submittedName>
</protein>
<keyword evidence="2" id="KW-1185">Reference proteome</keyword>
<evidence type="ECO:0000313" key="1">
    <source>
        <dbReference type="EMBL" id="KAF6033011.1"/>
    </source>
</evidence>
<gene>
    <name evidence="1" type="ORF">EB796_008713</name>
</gene>
<dbReference type="AlphaFoldDB" id="A0A7J7K4W7"/>
<dbReference type="Proteomes" id="UP000593567">
    <property type="component" value="Unassembled WGS sequence"/>
</dbReference>
<comment type="caution">
    <text evidence="1">The sequence shown here is derived from an EMBL/GenBank/DDBJ whole genome shotgun (WGS) entry which is preliminary data.</text>
</comment>
<name>A0A7J7K4W7_BUGNE</name>
<organism evidence="1 2">
    <name type="scientific">Bugula neritina</name>
    <name type="common">Brown bryozoan</name>
    <name type="synonym">Sertularia neritina</name>
    <dbReference type="NCBI Taxonomy" id="10212"/>
    <lineage>
        <taxon>Eukaryota</taxon>
        <taxon>Metazoa</taxon>
        <taxon>Spiralia</taxon>
        <taxon>Lophotrochozoa</taxon>
        <taxon>Bryozoa</taxon>
        <taxon>Gymnolaemata</taxon>
        <taxon>Cheilostomatida</taxon>
        <taxon>Flustrina</taxon>
        <taxon>Buguloidea</taxon>
        <taxon>Bugulidae</taxon>
        <taxon>Bugula</taxon>
    </lineage>
</organism>
<evidence type="ECO:0000313" key="2">
    <source>
        <dbReference type="Proteomes" id="UP000593567"/>
    </source>
</evidence>
<proteinExistence type="predicted"/>
<accession>A0A7J7K4W7</accession>
<dbReference type="EMBL" id="VXIV02001464">
    <property type="protein sequence ID" value="KAF6033011.1"/>
    <property type="molecule type" value="Genomic_DNA"/>
</dbReference>